<reference evidence="4" key="1">
    <citation type="submission" date="2020-05" db="EMBL/GenBank/DDBJ databases">
        <authorList>
            <person name="Delgado-Blas J."/>
        </authorList>
    </citation>
    <scope>NUCLEOTIDE SEQUENCE</scope>
    <source>
        <strain evidence="4">BB1453</strain>
    </source>
</reference>
<dbReference type="GO" id="GO:0046872">
    <property type="term" value="F:metal ion binding"/>
    <property type="evidence" value="ECO:0007669"/>
    <property type="project" value="UniProtKB-KW"/>
</dbReference>
<dbReference type="AlphaFoldDB" id="A0A9N8D348"/>
<protein>
    <submittedName>
        <fullName evidence="4">Indole-3-acetyl-aspartic acid hydrolase</fullName>
        <ecNumber evidence="4">3.5.1.-</ecNumber>
    </submittedName>
</protein>
<feature type="binding site" evidence="2">
    <location>
        <position position="201"/>
    </location>
    <ligand>
        <name>Mn(2+)</name>
        <dbReference type="ChEBI" id="CHEBI:29035"/>
        <label>2</label>
    </ligand>
</feature>
<feature type="domain" description="Peptidase M20 dimerisation" evidence="3">
    <location>
        <begin position="223"/>
        <end position="298"/>
    </location>
</feature>
<dbReference type="NCBIfam" id="TIGR01891">
    <property type="entry name" value="amidohydrolases"/>
    <property type="match status" value="1"/>
</dbReference>
<evidence type="ECO:0000256" key="2">
    <source>
        <dbReference type="PIRSR" id="PIRSR005962-1"/>
    </source>
</evidence>
<dbReference type="GO" id="GO:0071713">
    <property type="term" value="F:para-aminobenzoyl-glutamate hydrolase activity"/>
    <property type="evidence" value="ECO:0007669"/>
    <property type="project" value="TreeGrafter"/>
</dbReference>
<feature type="binding site" evidence="2">
    <location>
        <position position="142"/>
    </location>
    <ligand>
        <name>Mn(2+)</name>
        <dbReference type="ChEBI" id="CHEBI:29035"/>
        <label>2</label>
    </ligand>
</feature>
<dbReference type="PIRSF" id="PIRSF005962">
    <property type="entry name" value="Pept_M20D_amidohydro"/>
    <property type="match status" value="1"/>
</dbReference>
<name>A0A9N8D348_PRORE</name>
<accession>A0A9N8D348</accession>
<dbReference type="InterPro" id="IPR011650">
    <property type="entry name" value="Peptidase_M20_dimer"/>
</dbReference>
<dbReference type="Pfam" id="PF01546">
    <property type="entry name" value="Peptidase_M20"/>
    <property type="match status" value="1"/>
</dbReference>
<dbReference type="InterPro" id="IPR002933">
    <property type="entry name" value="Peptidase_M20"/>
</dbReference>
<feature type="binding site" evidence="2">
    <location>
        <position position="397"/>
    </location>
    <ligand>
        <name>Mn(2+)</name>
        <dbReference type="ChEBI" id="CHEBI:29035"/>
        <label>1</label>
    </ligand>
</feature>
<gene>
    <name evidence="4" type="primary">iaaH_1</name>
    <name evidence="4" type="ORF">GHA_02841</name>
</gene>
<comment type="caution">
    <text evidence="4">The sequence shown here is derived from an EMBL/GenBank/DDBJ whole genome shotgun (WGS) entry which is preliminary data.</text>
</comment>
<dbReference type="PANTHER" id="PTHR30575:SF3">
    <property type="entry name" value="PEPTIDASE M20 DIMERISATION DOMAIN-CONTAINING PROTEIN"/>
    <property type="match status" value="1"/>
</dbReference>
<dbReference type="SUPFAM" id="SSF53187">
    <property type="entry name" value="Zn-dependent exopeptidases"/>
    <property type="match status" value="1"/>
</dbReference>
<dbReference type="Proteomes" id="UP000834611">
    <property type="component" value="Unassembled WGS sequence"/>
</dbReference>
<dbReference type="SUPFAM" id="SSF55031">
    <property type="entry name" value="Bacterial exopeptidase dimerisation domain"/>
    <property type="match status" value="1"/>
</dbReference>
<dbReference type="RefSeq" id="WP_144140496.1">
    <property type="nucleotide sequence ID" value="NZ_ABDWLN020000012.1"/>
</dbReference>
<sequence length="424" mass="46461">MTTIDNASLVTWRRQFHRYPETGWGEFYTTATLIKILEEIGHHVLTGEQIINPDFIRGRNPSIVEKAKHAAKERGVDDALLERIGDYTGCAAIFDTGRPGPTIAFRFDIDCVNVQETDTAEHIPNQEGFNSTNQGYMHACGHDGHMAIGLGVAKWLMENKNSSLKGVIKLIFQPAEEGVRGAKPIAESGILDDVDYFACGHLGCDIPSGVIVAAPERYLSTLKMDLRFKGKAAHAGMEPHAGKNALLAACNATIQILSLPTHGEGMTRANVGVLNAGEGRNVIPSYAQMQIEVRGENEKINNYMTEEALRRARGVALSFDVELETEVMGEAVDFIPDDEMTDYITEVAQTIPAVKKVQRTMNFNGSDDATLLIKRVQAHGGKAAYFVIGSDIKAGHHQAKFDIDEEQLFTGFSIFTGLLQRLSV</sequence>
<organism evidence="4 5">
    <name type="scientific">Providencia rettgeri</name>
    <dbReference type="NCBI Taxonomy" id="587"/>
    <lineage>
        <taxon>Bacteria</taxon>
        <taxon>Pseudomonadati</taxon>
        <taxon>Pseudomonadota</taxon>
        <taxon>Gammaproteobacteria</taxon>
        <taxon>Enterobacterales</taxon>
        <taxon>Morganellaceae</taxon>
        <taxon>Providencia</taxon>
    </lineage>
</organism>
<dbReference type="PANTHER" id="PTHR30575">
    <property type="entry name" value="PEPTIDASE M20"/>
    <property type="match status" value="1"/>
</dbReference>
<dbReference type="EMBL" id="CAHPSF010000007">
    <property type="protein sequence ID" value="CAB5703176.1"/>
    <property type="molecule type" value="Genomic_DNA"/>
</dbReference>
<dbReference type="InterPro" id="IPR017439">
    <property type="entry name" value="Amidohydrolase"/>
</dbReference>
<evidence type="ECO:0000313" key="5">
    <source>
        <dbReference type="Proteomes" id="UP000834611"/>
    </source>
</evidence>
<comment type="cofactor">
    <cofactor evidence="2">
        <name>Mn(2+)</name>
        <dbReference type="ChEBI" id="CHEBI:29035"/>
    </cofactor>
    <text evidence="2">The Mn(2+) ion enhances activity.</text>
</comment>
<proteinExistence type="predicted"/>
<feature type="binding site" evidence="2">
    <location>
        <position position="140"/>
    </location>
    <ligand>
        <name>Mn(2+)</name>
        <dbReference type="ChEBI" id="CHEBI:29035"/>
        <label>2</label>
    </ligand>
</feature>
<keyword evidence="2" id="KW-0479">Metal-binding</keyword>
<evidence type="ECO:0000259" key="3">
    <source>
        <dbReference type="Pfam" id="PF07687"/>
    </source>
</evidence>
<dbReference type="Pfam" id="PF07687">
    <property type="entry name" value="M20_dimer"/>
    <property type="match status" value="1"/>
</dbReference>
<evidence type="ECO:0000256" key="1">
    <source>
        <dbReference type="ARBA" id="ARBA00022801"/>
    </source>
</evidence>
<dbReference type="GO" id="GO:0046657">
    <property type="term" value="P:folic acid catabolic process"/>
    <property type="evidence" value="ECO:0007669"/>
    <property type="project" value="TreeGrafter"/>
</dbReference>
<keyword evidence="1 4" id="KW-0378">Hydrolase</keyword>
<evidence type="ECO:0000313" key="4">
    <source>
        <dbReference type="EMBL" id="CAB5703176.1"/>
    </source>
</evidence>
<dbReference type="GO" id="GO:0005737">
    <property type="term" value="C:cytoplasm"/>
    <property type="evidence" value="ECO:0007669"/>
    <property type="project" value="TreeGrafter"/>
</dbReference>
<keyword evidence="2" id="KW-0464">Manganese</keyword>
<feature type="binding site" evidence="2">
    <location>
        <position position="177"/>
    </location>
    <ligand>
        <name>Mn(2+)</name>
        <dbReference type="ChEBI" id="CHEBI:29035"/>
        <label>2</label>
    </ligand>
</feature>
<dbReference type="Gene3D" id="3.40.630.10">
    <property type="entry name" value="Zn peptidases"/>
    <property type="match status" value="2"/>
</dbReference>
<dbReference type="EC" id="3.5.1.-" evidence="4"/>
<dbReference type="InterPro" id="IPR036264">
    <property type="entry name" value="Bact_exopeptidase_dim_dom"/>
</dbReference>
<dbReference type="InterPro" id="IPR052030">
    <property type="entry name" value="Peptidase_M20/M20A_hydrolases"/>
</dbReference>
<dbReference type="GO" id="GO:0016805">
    <property type="term" value="F:dipeptidase activity"/>
    <property type="evidence" value="ECO:0007669"/>
    <property type="project" value="TreeGrafter"/>
</dbReference>